<dbReference type="PANTHER" id="PTHR47870:SF1">
    <property type="entry name" value="CYTOCHROME C-TYPE BIOGENESIS PROTEIN CCMH"/>
    <property type="match status" value="1"/>
</dbReference>
<dbReference type="PROSITE" id="PS51257">
    <property type="entry name" value="PROKAR_LIPOPROTEIN"/>
    <property type="match status" value="1"/>
</dbReference>
<evidence type="ECO:0000259" key="8">
    <source>
        <dbReference type="Pfam" id="PF03918"/>
    </source>
</evidence>
<keyword evidence="4" id="KW-0732">Signal</keyword>
<feature type="domain" description="CcmH/CycL/Ccl2/NrfF N-terminal" evidence="8">
    <location>
        <begin position="14"/>
        <end position="132"/>
    </location>
</feature>
<keyword evidence="5" id="KW-0201">Cytochrome c-type biogenesis</keyword>
<dbReference type="InterPro" id="IPR005616">
    <property type="entry name" value="CcmH/CycL/Ccl2/NrfF_N"/>
</dbReference>
<accession>A0A382PRR7</accession>
<dbReference type="GO" id="GO:0046872">
    <property type="term" value="F:metal ion binding"/>
    <property type="evidence" value="ECO:0007669"/>
    <property type="project" value="UniProtKB-KW"/>
</dbReference>
<evidence type="ECO:0000256" key="5">
    <source>
        <dbReference type="ARBA" id="ARBA00022748"/>
    </source>
</evidence>
<sequence>MVQRIWDQAEVPLVFLIVVAMVVFAACTTSRSLLPEDQQRAQLLDKSLICPVCPGETIDRSQVILAKQMQVIVREQIQEGRSDAEIHQFFVDRYGERVLAVPPKEGINLLMWIAPPVGIVLGLIALYAITKSMVR</sequence>
<comment type="similarity">
    <text evidence="1">Belongs to the CcmH/CycL/Ccl2/NrfF family.</text>
</comment>
<dbReference type="AlphaFoldDB" id="A0A382PRR7"/>
<feature type="non-terminal residue" evidence="9">
    <location>
        <position position="135"/>
    </location>
</feature>
<protein>
    <recommendedName>
        <fullName evidence="8">CcmH/CycL/Ccl2/NrfF N-terminal domain-containing protein</fullName>
    </recommendedName>
</protein>
<evidence type="ECO:0000256" key="2">
    <source>
        <dbReference type="ARBA" id="ARBA00022617"/>
    </source>
</evidence>
<evidence type="ECO:0000256" key="3">
    <source>
        <dbReference type="ARBA" id="ARBA00022723"/>
    </source>
</evidence>
<keyword evidence="3" id="KW-0479">Metal-binding</keyword>
<keyword evidence="7" id="KW-1133">Transmembrane helix</keyword>
<name>A0A382PRR7_9ZZZZ</name>
<dbReference type="Gene3D" id="1.10.8.640">
    <property type="entry name" value="Cytochrome C biogenesis protein"/>
    <property type="match status" value="1"/>
</dbReference>
<dbReference type="Pfam" id="PF03918">
    <property type="entry name" value="CcmH"/>
    <property type="match status" value="1"/>
</dbReference>
<dbReference type="CDD" id="cd16378">
    <property type="entry name" value="CcmH_N"/>
    <property type="match status" value="1"/>
</dbReference>
<feature type="transmembrane region" description="Helical" evidence="7">
    <location>
        <begin position="12"/>
        <end position="34"/>
    </location>
</feature>
<evidence type="ECO:0000313" key="9">
    <source>
        <dbReference type="EMBL" id="SVC76034.1"/>
    </source>
</evidence>
<proteinExistence type="inferred from homology"/>
<dbReference type="EMBL" id="UINC01109303">
    <property type="protein sequence ID" value="SVC76034.1"/>
    <property type="molecule type" value="Genomic_DNA"/>
</dbReference>
<dbReference type="GO" id="GO:0005886">
    <property type="term" value="C:plasma membrane"/>
    <property type="evidence" value="ECO:0007669"/>
    <property type="project" value="TreeGrafter"/>
</dbReference>
<dbReference type="InterPro" id="IPR051263">
    <property type="entry name" value="C-type_cytochrome_biogenesis"/>
</dbReference>
<evidence type="ECO:0000256" key="6">
    <source>
        <dbReference type="ARBA" id="ARBA00023004"/>
    </source>
</evidence>
<reference evidence="9" key="1">
    <citation type="submission" date="2018-05" db="EMBL/GenBank/DDBJ databases">
        <authorList>
            <person name="Lanie J.A."/>
            <person name="Ng W.-L."/>
            <person name="Kazmierczak K.M."/>
            <person name="Andrzejewski T.M."/>
            <person name="Davidsen T.M."/>
            <person name="Wayne K.J."/>
            <person name="Tettelin H."/>
            <person name="Glass J.I."/>
            <person name="Rusch D."/>
            <person name="Podicherti R."/>
            <person name="Tsui H.-C.T."/>
            <person name="Winkler M.E."/>
        </authorList>
    </citation>
    <scope>NUCLEOTIDE SEQUENCE</scope>
</reference>
<keyword evidence="6" id="KW-0408">Iron</keyword>
<evidence type="ECO:0000256" key="1">
    <source>
        <dbReference type="ARBA" id="ARBA00010342"/>
    </source>
</evidence>
<keyword evidence="7" id="KW-0472">Membrane</keyword>
<evidence type="ECO:0000256" key="7">
    <source>
        <dbReference type="SAM" id="Phobius"/>
    </source>
</evidence>
<dbReference type="PANTHER" id="PTHR47870">
    <property type="entry name" value="CYTOCHROME C-TYPE BIOGENESIS PROTEIN CCMH"/>
    <property type="match status" value="1"/>
</dbReference>
<keyword evidence="7" id="KW-0812">Transmembrane</keyword>
<gene>
    <name evidence="9" type="ORF">METZ01_LOCUS328888</name>
</gene>
<keyword evidence="2" id="KW-0349">Heme</keyword>
<feature type="transmembrane region" description="Helical" evidence="7">
    <location>
        <begin position="109"/>
        <end position="129"/>
    </location>
</feature>
<organism evidence="9">
    <name type="scientific">marine metagenome</name>
    <dbReference type="NCBI Taxonomy" id="408172"/>
    <lineage>
        <taxon>unclassified sequences</taxon>
        <taxon>metagenomes</taxon>
        <taxon>ecological metagenomes</taxon>
    </lineage>
</organism>
<dbReference type="InterPro" id="IPR038297">
    <property type="entry name" value="CcmH/CycL/NrfF/Ccl2_sf"/>
</dbReference>
<evidence type="ECO:0000256" key="4">
    <source>
        <dbReference type="ARBA" id="ARBA00022729"/>
    </source>
</evidence>
<dbReference type="GO" id="GO:0017004">
    <property type="term" value="P:cytochrome complex assembly"/>
    <property type="evidence" value="ECO:0007669"/>
    <property type="project" value="UniProtKB-KW"/>
</dbReference>